<feature type="compositionally biased region" description="Low complexity" evidence="1">
    <location>
        <begin position="559"/>
        <end position="614"/>
    </location>
</feature>
<reference evidence="3" key="1">
    <citation type="submission" date="2025-08" db="UniProtKB">
        <authorList>
            <consortium name="RefSeq"/>
        </authorList>
    </citation>
    <scope>IDENTIFICATION</scope>
    <source>
        <tissue evidence="3">Total insect</tissue>
    </source>
</reference>
<feature type="compositionally biased region" description="Basic and acidic residues" evidence="1">
    <location>
        <begin position="221"/>
        <end position="246"/>
    </location>
</feature>
<evidence type="ECO:0000313" key="2">
    <source>
        <dbReference type="Proteomes" id="UP000515158"/>
    </source>
</evidence>
<feature type="region of interest" description="Disordered" evidence="1">
    <location>
        <begin position="187"/>
        <end position="209"/>
    </location>
</feature>
<evidence type="ECO:0000313" key="3">
    <source>
        <dbReference type="RefSeq" id="XP_034239817.1"/>
    </source>
</evidence>
<dbReference type="OrthoDB" id="63267at2759"/>
<feature type="region of interest" description="Disordered" evidence="1">
    <location>
        <begin position="221"/>
        <end position="260"/>
    </location>
</feature>
<dbReference type="GeneID" id="117644436"/>
<accession>A0A6P8YZV6</accession>
<feature type="region of interest" description="Disordered" evidence="1">
    <location>
        <begin position="490"/>
        <end position="805"/>
    </location>
</feature>
<evidence type="ECO:0000256" key="1">
    <source>
        <dbReference type="SAM" id="MobiDB-lite"/>
    </source>
</evidence>
<feature type="region of interest" description="Disordered" evidence="1">
    <location>
        <begin position="298"/>
        <end position="368"/>
    </location>
</feature>
<feature type="compositionally biased region" description="Basic and acidic residues" evidence="1">
    <location>
        <begin position="490"/>
        <end position="499"/>
    </location>
</feature>
<dbReference type="Proteomes" id="UP000515158">
    <property type="component" value="Unplaced"/>
</dbReference>
<sequence>MPLYGDYYGSSPYAYGGGLSPYGSPYSSSSAPGFSKMLSSVLNYGLDMPRGGVISISNSPGPYYLDTRSWVAPMSPRLGYSSGLSSGLSSSGYRPARPKWMDVSDIDVTKPRGRRAIAAAANAALRTASPSPAVAVPVAPAVAAPAPVDGVLTDRVRAERAVERALIERGGNKCTIKRDRTVVRLRTKKETPAQAERRRNRQKTPGERLVEKFLIKDKSLEEERQRREEEEERQRRRAARLADHAIVRRNTPRRKSSLQTDAIAAVAAAAAQEEERVEEAPADDSAEAQELHVLDELILDEMTHEDPVRRGSSTRISYKGYAPAATPPDIEVSQHGKRKSRRRSSDLNKLVDSISEDPETESTAAPMLQRRLSVKRRGSREITATLHIPASLAKSGSASKVPGLAQISETSVDDSDLPGQQTSPKIKSPAALKIVDVEVEVTHSPKTPRRFVYDVVVDGDDPKRVPSRKVVPSKAETVALKVDEKRTLQSHVGHVEDAPTRPNTLDLTKSGQTTKPKVPVLEALKSVEKTPSADTKTAKAAQTPSKAQPSPAATPAPATPAKTPAAAKTAAQTPTAAKTVAQTPAKTPAQTPTAAKTVAQTPAKTPAQTPAKTTVGGLWGAPKAAPQTVAKVQNQTPTAAKAPVETPVPKQEVETPANSHCRKGRGGNARRTVANSHSSEGTGEKCSRTKSSCANSHCSQGPCSDSHVTQSAGRDSCCREAATANSNNCESPGPNCGEASCANPNSGEADFRRYSRGRQAPASNSHSNQSPRSDSPCREAGLSGNSHCNQAGFSRNSKSNKADFS</sequence>
<protein>
    <submittedName>
        <fullName evidence="3">Neurofilament heavy polypeptide-like</fullName>
    </submittedName>
</protein>
<keyword evidence="2" id="KW-1185">Reference proteome</keyword>
<feature type="compositionally biased region" description="Polar residues" evidence="1">
    <location>
        <begin position="501"/>
        <end position="515"/>
    </location>
</feature>
<feature type="region of interest" description="Disordered" evidence="1">
    <location>
        <begin position="389"/>
        <end position="427"/>
    </location>
</feature>
<feature type="compositionally biased region" description="Polar residues" evidence="1">
    <location>
        <begin position="783"/>
        <end position="799"/>
    </location>
</feature>
<dbReference type="AlphaFoldDB" id="A0A6P8YZV6"/>
<feature type="compositionally biased region" description="Polar residues" evidence="1">
    <location>
        <begin position="689"/>
        <end position="713"/>
    </location>
</feature>
<organism evidence="3">
    <name type="scientific">Thrips palmi</name>
    <name type="common">Melon thrips</name>
    <dbReference type="NCBI Taxonomy" id="161013"/>
    <lineage>
        <taxon>Eukaryota</taxon>
        <taxon>Metazoa</taxon>
        <taxon>Ecdysozoa</taxon>
        <taxon>Arthropoda</taxon>
        <taxon>Hexapoda</taxon>
        <taxon>Insecta</taxon>
        <taxon>Pterygota</taxon>
        <taxon>Neoptera</taxon>
        <taxon>Paraneoptera</taxon>
        <taxon>Thysanoptera</taxon>
        <taxon>Terebrantia</taxon>
        <taxon>Thripoidea</taxon>
        <taxon>Thripidae</taxon>
        <taxon>Thrips</taxon>
    </lineage>
</organism>
<name>A0A6P8YZV6_THRPL</name>
<dbReference type="InParanoid" id="A0A6P8YZV6"/>
<feature type="compositionally biased region" description="Basic and acidic residues" evidence="1">
    <location>
        <begin position="187"/>
        <end position="197"/>
    </location>
</feature>
<dbReference type="RefSeq" id="XP_034239817.1">
    <property type="nucleotide sequence ID" value="XM_034383926.1"/>
</dbReference>
<feature type="compositionally biased region" description="Basic and acidic residues" evidence="1">
    <location>
        <begin position="298"/>
        <end position="309"/>
    </location>
</feature>
<proteinExistence type="predicted"/>
<feature type="compositionally biased region" description="Low complexity" evidence="1">
    <location>
        <begin position="540"/>
        <end position="551"/>
    </location>
</feature>
<dbReference type="KEGG" id="tpal:117644436"/>
<feature type="compositionally biased region" description="Polar residues" evidence="1">
    <location>
        <begin position="761"/>
        <end position="773"/>
    </location>
</feature>
<gene>
    <name evidence="3" type="primary">LOC117644436</name>
</gene>